<feature type="domain" description="Peptidase C14 caspase" evidence="2">
    <location>
        <begin position="398"/>
        <end position="768"/>
    </location>
</feature>
<sequence>MVKKAVLIGINYPGTEGELLGCINDVKQTHKSLVELFGFSEENITELIDTDKSKTQPTGKNIRQALSDLVESANSGDVLFVHYSGHGARLPPETGENDDTQFDECIVPSDHNYITDDDIREIVSKVPKDCSFTFVSDSCHSGGLIDSAKEQIGESFKKTPKKESKCPFRLFSSKGVVKEETSTKTEQEDGENRINARNRFLPLETSINMLKHATGKDDIQVGNIRTTLFDVFGDDASPKVKKFMKVILSNLHESIGEGLMLGQIGKLATNFLTGKLNDEEFLRPAMQTEVGNKKEVYAGASKGGFGNKGVLLSGCQTDQFSADVGSKEKAFGAFTNSLHTILAETKGKISYKDLVLKSRKFLEKQGFLQRPGLYCSDSYIQWKFFSDKELLKIARMAKRALLIGINYPGSTDELQGCVNDVRRMHKCLVDRFGFAEEDITVLIDTDKSYTQPTGKNIRQALSELIKPAKSGDVLFVHYRLTVDTVRGSHWKQRKKMIQGFSGTSSRGCQITIVSDSCHSGGLIDEAKEQIGESTNRETKVSSFEFEIGNCLHSVFVKLLAFCGIGSSHVETREIVEVGERDEVVNARFLPFERFITLLKQQTGQDNIEIGKIRPTLFDVFGEDSSPKIKKFTKVILTKLMKRNDQSTLLGKSEESARGYIEEKLNDEHYIKPAMQAQVKSDREIYGGGSSNGLFPDRGILLSGCQTDETSADVKKSGEAFGAFSNAIQMVLSETDHKDKITNKEMVLRAREILKKQRLIQRPGLYCNDRFVNAPFIC</sequence>
<evidence type="ECO:0000259" key="2">
    <source>
        <dbReference type="Pfam" id="PF00656"/>
    </source>
</evidence>
<dbReference type="GO" id="GO:0006508">
    <property type="term" value="P:proteolysis"/>
    <property type="evidence" value="ECO:0007669"/>
    <property type="project" value="InterPro"/>
</dbReference>
<dbReference type="Gene3D" id="3.40.50.1460">
    <property type="match status" value="1"/>
</dbReference>
<evidence type="ECO:0000256" key="1">
    <source>
        <dbReference type="ARBA" id="ARBA00009005"/>
    </source>
</evidence>
<proteinExistence type="inferred from homology"/>
<reference evidence="3" key="1">
    <citation type="submission" date="2021-01" db="EMBL/GenBank/DDBJ databases">
        <authorList>
            <person name="Bezrukov I."/>
        </authorList>
    </citation>
    <scope>NUCLEOTIDE SEQUENCE</scope>
</reference>
<comment type="similarity">
    <text evidence="1">Belongs to the peptidase C14B family.</text>
</comment>
<dbReference type="GO" id="GO:0005737">
    <property type="term" value="C:cytoplasm"/>
    <property type="evidence" value="ECO:0007669"/>
    <property type="project" value="TreeGrafter"/>
</dbReference>
<name>A0A8S1ZR36_ARAAE</name>
<evidence type="ECO:0000313" key="4">
    <source>
        <dbReference type="Proteomes" id="UP000682877"/>
    </source>
</evidence>
<dbReference type="PANTHER" id="PTHR48104">
    <property type="entry name" value="METACASPASE-4"/>
    <property type="match status" value="1"/>
</dbReference>
<protein>
    <recommendedName>
        <fullName evidence="2">Peptidase C14 caspase domain-containing protein</fullName>
    </recommendedName>
</protein>
<dbReference type="Proteomes" id="UP000682877">
    <property type="component" value="Chromosome 2"/>
</dbReference>
<keyword evidence="4" id="KW-1185">Reference proteome</keyword>
<dbReference type="AlphaFoldDB" id="A0A8S1ZR36"/>
<dbReference type="InterPro" id="IPR050452">
    <property type="entry name" value="Metacaspase"/>
</dbReference>
<evidence type="ECO:0000313" key="3">
    <source>
        <dbReference type="EMBL" id="CAE5964685.1"/>
    </source>
</evidence>
<organism evidence="3 4">
    <name type="scientific">Arabidopsis arenosa</name>
    <name type="common">Sand rock-cress</name>
    <name type="synonym">Cardaminopsis arenosa</name>
    <dbReference type="NCBI Taxonomy" id="38785"/>
    <lineage>
        <taxon>Eukaryota</taxon>
        <taxon>Viridiplantae</taxon>
        <taxon>Streptophyta</taxon>
        <taxon>Embryophyta</taxon>
        <taxon>Tracheophyta</taxon>
        <taxon>Spermatophyta</taxon>
        <taxon>Magnoliopsida</taxon>
        <taxon>eudicotyledons</taxon>
        <taxon>Gunneridae</taxon>
        <taxon>Pentapetalae</taxon>
        <taxon>rosids</taxon>
        <taxon>malvids</taxon>
        <taxon>Brassicales</taxon>
        <taxon>Brassicaceae</taxon>
        <taxon>Camelineae</taxon>
        <taxon>Arabidopsis</taxon>
    </lineage>
</organism>
<dbReference type="Pfam" id="PF00656">
    <property type="entry name" value="Peptidase_C14"/>
    <property type="match status" value="2"/>
</dbReference>
<dbReference type="EMBL" id="LR999452">
    <property type="protein sequence ID" value="CAE5964685.1"/>
    <property type="molecule type" value="Genomic_DNA"/>
</dbReference>
<dbReference type="Gene3D" id="3.40.50.12660">
    <property type="match status" value="3"/>
</dbReference>
<dbReference type="GO" id="GO:0004197">
    <property type="term" value="F:cysteine-type endopeptidase activity"/>
    <property type="evidence" value="ECO:0007669"/>
    <property type="project" value="InterPro"/>
</dbReference>
<gene>
    <name evidence="3" type="ORF">AARE701A_LOCUS5839</name>
</gene>
<dbReference type="InterPro" id="IPR011600">
    <property type="entry name" value="Pept_C14_caspase"/>
</dbReference>
<accession>A0A8S1ZR36</accession>
<feature type="domain" description="Peptidase C14 caspase" evidence="2">
    <location>
        <begin position="3"/>
        <end position="376"/>
    </location>
</feature>
<dbReference type="PANTHER" id="PTHR48104:SF8">
    <property type="entry name" value="METACASPASE-5"/>
    <property type="match status" value="1"/>
</dbReference>